<dbReference type="PROSITE" id="PS01159">
    <property type="entry name" value="WW_DOMAIN_1"/>
    <property type="match status" value="1"/>
</dbReference>
<feature type="compositionally biased region" description="Polar residues" evidence="1">
    <location>
        <begin position="567"/>
        <end position="579"/>
    </location>
</feature>
<feature type="region of interest" description="Disordered" evidence="1">
    <location>
        <begin position="516"/>
        <end position="757"/>
    </location>
</feature>
<dbReference type="PROSITE" id="PS50020">
    <property type="entry name" value="WW_DOMAIN_2"/>
    <property type="match status" value="1"/>
</dbReference>
<feature type="domain" description="WW" evidence="2">
    <location>
        <begin position="101"/>
        <end position="133"/>
    </location>
</feature>
<dbReference type="SUPFAM" id="SSF51045">
    <property type="entry name" value="WW domain"/>
    <property type="match status" value="1"/>
</dbReference>
<feature type="region of interest" description="Disordered" evidence="1">
    <location>
        <begin position="1375"/>
        <end position="1503"/>
    </location>
</feature>
<feature type="compositionally biased region" description="Polar residues" evidence="1">
    <location>
        <begin position="1464"/>
        <end position="1476"/>
    </location>
</feature>
<protein>
    <recommendedName>
        <fullName evidence="2">WW domain-containing protein</fullName>
    </recommendedName>
</protein>
<feature type="region of interest" description="Disordered" evidence="1">
    <location>
        <begin position="1234"/>
        <end position="1356"/>
    </location>
</feature>
<organism evidence="3 4">
    <name type="scientific">Daldinia eschscholtzii</name>
    <dbReference type="NCBI Taxonomy" id="292717"/>
    <lineage>
        <taxon>Eukaryota</taxon>
        <taxon>Fungi</taxon>
        <taxon>Dikarya</taxon>
        <taxon>Ascomycota</taxon>
        <taxon>Pezizomycotina</taxon>
        <taxon>Sordariomycetes</taxon>
        <taxon>Xylariomycetidae</taxon>
        <taxon>Xylariales</taxon>
        <taxon>Hypoxylaceae</taxon>
        <taxon>Daldinia</taxon>
    </lineage>
</organism>
<feature type="compositionally biased region" description="Polar residues" evidence="1">
    <location>
        <begin position="517"/>
        <end position="528"/>
    </location>
</feature>
<dbReference type="InterPro" id="IPR036020">
    <property type="entry name" value="WW_dom_sf"/>
</dbReference>
<feature type="compositionally biased region" description="Polar residues" evidence="1">
    <location>
        <begin position="462"/>
        <end position="476"/>
    </location>
</feature>
<feature type="compositionally biased region" description="Low complexity" evidence="1">
    <location>
        <begin position="1181"/>
        <end position="1199"/>
    </location>
</feature>
<evidence type="ECO:0000256" key="1">
    <source>
        <dbReference type="SAM" id="MobiDB-lite"/>
    </source>
</evidence>
<dbReference type="EMBL" id="JBANMG010000004">
    <property type="protein sequence ID" value="KAK6954139.1"/>
    <property type="molecule type" value="Genomic_DNA"/>
</dbReference>
<feature type="compositionally biased region" description="Polar residues" evidence="1">
    <location>
        <begin position="632"/>
        <end position="675"/>
    </location>
</feature>
<feature type="region of interest" description="Disordered" evidence="1">
    <location>
        <begin position="1181"/>
        <end position="1206"/>
    </location>
</feature>
<feature type="region of interest" description="Disordered" evidence="1">
    <location>
        <begin position="400"/>
        <end position="486"/>
    </location>
</feature>
<dbReference type="InterPro" id="IPR001202">
    <property type="entry name" value="WW_dom"/>
</dbReference>
<proteinExistence type="predicted"/>
<evidence type="ECO:0000259" key="2">
    <source>
        <dbReference type="PROSITE" id="PS50020"/>
    </source>
</evidence>
<feature type="compositionally biased region" description="Basic and acidic residues" evidence="1">
    <location>
        <begin position="1438"/>
        <end position="1455"/>
    </location>
</feature>
<feature type="region of interest" description="Disordered" evidence="1">
    <location>
        <begin position="773"/>
        <end position="958"/>
    </location>
</feature>
<reference evidence="3 4" key="1">
    <citation type="journal article" date="2024" name="Front Chem Biol">
        <title>Unveiling the potential of Daldinia eschscholtzii MFLUCC 19-0629 through bioactivity and bioinformatics studies for enhanced sustainable agriculture production.</title>
        <authorList>
            <person name="Brooks S."/>
            <person name="Weaver J.A."/>
            <person name="Klomchit A."/>
            <person name="Alharthi S.A."/>
            <person name="Onlamun T."/>
            <person name="Nurani R."/>
            <person name="Vong T.K."/>
            <person name="Alberti F."/>
            <person name="Greco C."/>
        </authorList>
    </citation>
    <scope>NUCLEOTIDE SEQUENCE [LARGE SCALE GENOMIC DNA]</scope>
    <source>
        <strain evidence="3">MFLUCC 19-0629</strain>
    </source>
</reference>
<sequence length="1707" mass="182199">MTKRSVTYSLLGKKTYYYENGGFEVQLLHAIRHHSMDQYPEWLGIMLDRGDREVPWIIRSFEAMPARQFAVRVWPGPGHFGQLVSSGRGFVAFDSYHSTMAHLPEGWESDYDGTRWFYRYKTTGLTQYHFPRPGDEFPELVGIGFGPLDLAAGNGVGNEHKGAQKSVPNGTSNVGKTNLADGKDFMGATGYFDPDNFMYFGLNDVSPVGNESNVRTNITIGSASPVAELESAQIRSPVGFVSELASGDTAKCAEELAPIELDATQIVQMPLKSNIHQHNDVAELPTQRSPVEQKAQVQYPTRETMQPVDEYPLVSASFAYPPLKTAAKPITGVKEEPPQVEQKVIASERPPATEVEKNEYETWKPTNRIVNEETKNPNRNSITLSNISVLQSQNTELGPINQKRHSLSGPVESSGETPSHPGILRKPSDPRTSVTTSTSTSGVEASPIPTALQPAGFPTKLSHGSSGPQSIQTNAPSLPGSGARHESISYGSGVSVVGSGPVHIPSVLRPAHDSNGVPENQHPQQTHIDMTRPGTHRVNTLPSQSPSHAPSPPKIGGPGIYVFQEISAATGSMAQQSKPHNPVATMPDPNGQGASLQKPHQHSEHSPPMMNEPLPVVAPLSISKPQKPASPDRTSNTSIQGSIPSSPVLQNKPQKRPSGSQSTKSASIMISSTSIPIRPHPASQQGPPSSIGPTGPNPTSQAQAQAHSPVHQVSPTRPPGQHVQAQNYQKPSVSGSPQHSPQLSQTSSPVHTTLGNTQSQGLAVLNSTYNPQTLVQRPNHGVPATIQNQPSNSSPSPRPQSSQQAPAPHVINQRPDQNTPSGMAIGQHKPHSPSPIAHSVSPLQSQVSSPAPSIASLHRPPSSASSLTYVTTQSTVAQNRPPNPTTHQNSPPAIRPTAAQASQIQVNQQVTQSPNPSVTGGSKPFPMLPGQVKPLPSQVGSPPVLIPNHPAPPTTTQVHYIQGQTAPGQPTQQQPGYQQIVQTAVQRPPQQQFTNGNHVQPTQLTSQQGQPRPSIQSAPGQQQATVQPPANGQNMPTYFQQSAGNVSQIPNGQHGQVITGTVYGASAQLQVSHGIQTPTTQQFVGQPTMQGHQQMTQAPGIYSGLSQISSQNKPFTSAQAAAALSDAGKKMKKWAKKTWQNPALKQSSAAIGGAIIAESLGMNGATGASLGNNIYNNAQGQSQSQVQGQFQAGQQQQQQRPPGLQHAYTAPAQTQAIQSGGIVSQQIQAVSRPQLQQGLQPAGVQTPGRPPMAQNPGVTGAPMNYNAAQPNMANQSAPYQISRPPVGRPQPSQMQQQQQQMQQQMQQPAAFGQSAYQALPNQPVFQGPPGQPLYQARPNPAAYQMPPNQPGYQAPGGVDPYVAIGATIGGALTTLSGNKNDAPAPAAQQHHTQQSEPQHETYSEQQHGGQSEQHHTEQSEQYHGGGGHSEQQYTNQSEQHHESYSGQHQEAHAETHQQAQAEQSYTSHNEQQNAGYSTEDRQTYSEPAPAEPHSNSEAYLAPPPETTIINNTVINNIENTAIAESTQANTNYVDNSNTQIQDTTQMNMNYMDNSQVDSSANANMANVETSACADTTTYADGMANATTEAAAYAEATTYTDYSYADMSTNANTDNMGAFSGATTYVDEMSSYADASYLEASETYIDATAVVDVNVDMSVDMSQTAAYMGEDMSMTMMMEGSMSVDASASYMEASAVDYSGGDWGGGEW</sequence>
<name>A0AAX6MNE3_9PEZI</name>
<comment type="caution">
    <text evidence="3">The sequence shown here is derived from an EMBL/GenBank/DDBJ whole genome shotgun (WGS) entry which is preliminary data.</text>
</comment>
<accession>A0AAX6MNE3</accession>
<evidence type="ECO:0000313" key="4">
    <source>
        <dbReference type="Proteomes" id="UP001369815"/>
    </source>
</evidence>
<gene>
    <name evidence="3" type="ORF">Daesc_004101</name>
</gene>
<feature type="compositionally biased region" description="Low complexity" evidence="1">
    <location>
        <begin position="787"/>
        <end position="808"/>
    </location>
</feature>
<feature type="compositionally biased region" description="Polar residues" evidence="1">
    <location>
        <begin position="899"/>
        <end position="920"/>
    </location>
</feature>
<feature type="compositionally biased region" description="Low complexity" evidence="1">
    <location>
        <begin position="1293"/>
        <end position="1307"/>
    </location>
</feature>
<evidence type="ECO:0000313" key="3">
    <source>
        <dbReference type="EMBL" id="KAK6954139.1"/>
    </source>
</evidence>
<feature type="compositionally biased region" description="Low complexity" evidence="1">
    <location>
        <begin position="432"/>
        <end position="441"/>
    </location>
</feature>
<feature type="region of interest" description="Disordered" evidence="1">
    <location>
        <begin position="991"/>
        <end position="1038"/>
    </location>
</feature>
<feature type="compositionally biased region" description="Polar residues" evidence="1">
    <location>
        <begin position="1266"/>
        <end position="1279"/>
    </location>
</feature>
<dbReference type="Proteomes" id="UP001369815">
    <property type="component" value="Unassembled WGS sequence"/>
</dbReference>
<feature type="compositionally biased region" description="Low complexity" evidence="1">
    <location>
        <begin position="1382"/>
        <end position="1394"/>
    </location>
</feature>
<feature type="compositionally biased region" description="Polar residues" evidence="1">
    <location>
        <begin position="723"/>
        <end position="757"/>
    </location>
</feature>
<feature type="compositionally biased region" description="Polar residues" evidence="1">
    <location>
        <begin position="862"/>
        <end position="891"/>
    </location>
</feature>
<feature type="compositionally biased region" description="Polar residues" evidence="1">
    <location>
        <begin position="1314"/>
        <end position="1324"/>
    </location>
</feature>
<feature type="compositionally biased region" description="Low complexity" evidence="1">
    <location>
        <begin position="839"/>
        <end position="853"/>
    </location>
</feature>
<feature type="compositionally biased region" description="Polar residues" evidence="1">
    <location>
        <begin position="682"/>
        <end position="715"/>
    </location>
</feature>
<keyword evidence="4" id="KW-1185">Reference proteome</keyword>